<evidence type="ECO:0000256" key="1">
    <source>
        <dbReference type="SAM" id="Phobius"/>
    </source>
</evidence>
<gene>
    <name evidence="2" type="ORF">SAMN06265374_0240</name>
</gene>
<reference evidence="2 3" key="1">
    <citation type="submission" date="2017-05" db="EMBL/GenBank/DDBJ databases">
        <authorList>
            <person name="Varghese N."/>
            <person name="Submissions S."/>
        </authorList>
    </citation>
    <scope>NUCLEOTIDE SEQUENCE [LARGE SCALE GENOMIC DNA]</scope>
    <source>
        <strain evidence="2 3">DSM 15949</strain>
    </source>
</reference>
<keyword evidence="3" id="KW-1185">Reference proteome</keyword>
<keyword evidence="1" id="KW-0812">Transmembrane</keyword>
<keyword evidence="1" id="KW-1133">Transmembrane helix</keyword>
<comment type="caution">
    <text evidence="2">The sequence shown here is derived from an EMBL/GenBank/DDBJ whole genome shotgun (WGS) entry which is preliminary data.</text>
</comment>
<evidence type="ECO:0000313" key="3">
    <source>
        <dbReference type="Proteomes" id="UP001157914"/>
    </source>
</evidence>
<dbReference type="EMBL" id="FXTT01000001">
    <property type="protein sequence ID" value="SMP00605.1"/>
    <property type="molecule type" value="Genomic_DNA"/>
</dbReference>
<sequence>MPYQVKGSAMTPMSLPDPIGLKPGRFSVLAVSIAVLAAAYLADRIAYWTWNWDTAASRFQYPQILDVEIGPSAFAIPSDLLVNTRQKAALASGRRSVPKLSLEVTWPELSAVPQKYPASRTANRTITIDLESNPGRETMRARLDPFYRRLARGGELDGPAGLTVLRLSRKNASSDIIAFDPTTPNGFIARCSQDASTGNSVCHRAVAFQKGIEIRYRFDRDLLADWQVIEHSILGKVTSFRRIKPG</sequence>
<keyword evidence="1" id="KW-0472">Membrane</keyword>
<feature type="transmembrane region" description="Helical" evidence="1">
    <location>
        <begin position="24"/>
        <end position="42"/>
    </location>
</feature>
<proteinExistence type="predicted"/>
<dbReference type="Proteomes" id="UP001157914">
    <property type="component" value="Unassembled WGS sequence"/>
</dbReference>
<evidence type="ECO:0000313" key="2">
    <source>
        <dbReference type="EMBL" id="SMP00605.1"/>
    </source>
</evidence>
<accession>A0ABY1N5H3</accession>
<name>A0ABY1N5H3_9HYPH</name>
<protein>
    <submittedName>
        <fullName evidence="2">Uncharacterized protein</fullName>
    </submittedName>
</protein>
<organism evidence="2 3">
    <name type="scientific">Roseibium denhamense</name>
    <dbReference type="NCBI Taxonomy" id="76305"/>
    <lineage>
        <taxon>Bacteria</taxon>
        <taxon>Pseudomonadati</taxon>
        <taxon>Pseudomonadota</taxon>
        <taxon>Alphaproteobacteria</taxon>
        <taxon>Hyphomicrobiales</taxon>
        <taxon>Stappiaceae</taxon>
        <taxon>Roseibium</taxon>
    </lineage>
</organism>